<name>A0A2H9T6K3_9ZZZZ</name>
<protein>
    <recommendedName>
        <fullName evidence="1">Chalcone isomerase domain-containing protein</fullName>
    </recommendedName>
</protein>
<organism evidence="2">
    <name type="scientific">invertebrate metagenome</name>
    <dbReference type="NCBI Taxonomy" id="1711999"/>
    <lineage>
        <taxon>unclassified sequences</taxon>
        <taxon>metagenomes</taxon>
        <taxon>organismal metagenomes</taxon>
    </lineage>
</organism>
<dbReference type="InterPro" id="IPR016087">
    <property type="entry name" value="Chalcone_isomerase"/>
</dbReference>
<proteinExistence type="predicted"/>
<dbReference type="AlphaFoldDB" id="A0A2H9T6K3"/>
<evidence type="ECO:0000313" key="2">
    <source>
        <dbReference type="EMBL" id="PJE78843.1"/>
    </source>
</evidence>
<comment type="caution">
    <text evidence="2">The sequence shown here is derived from an EMBL/GenBank/DDBJ whole genome shotgun (WGS) entry which is preliminary data.</text>
</comment>
<feature type="domain" description="Chalcone isomerase" evidence="1">
    <location>
        <begin position="28"/>
        <end position="169"/>
    </location>
</feature>
<dbReference type="EMBL" id="NSIT01000122">
    <property type="protein sequence ID" value="PJE78843.1"/>
    <property type="molecule type" value="Genomic_DNA"/>
</dbReference>
<gene>
    <name evidence="2" type="ORF">CI610_02198</name>
</gene>
<dbReference type="Pfam" id="PF16036">
    <property type="entry name" value="Chalcone_3"/>
    <property type="match status" value="1"/>
</dbReference>
<evidence type="ECO:0000259" key="1">
    <source>
        <dbReference type="Pfam" id="PF16036"/>
    </source>
</evidence>
<reference evidence="2" key="1">
    <citation type="journal article" date="2017" name="Appl. Environ. Microbiol.">
        <title>Molecular characterization of an Endozoicomonas-like organism causing infection in king scallop Pecten maximus L.</title>
        <authorList>
            <person name="Cano I."/>
            <person name="van Aerle R."/>
            <person name="Ross S."/>
            <person name="Verner-Jeffreys D.W."/>
            <person name="Paley R.K."/>
            <person name="Rimmer G."/>
            <person name="Ryder D."/>
            <person name="Hooper P."/>
            <person name="Stone D."/>
            <person name="Feist S.W."/>
        </authorList>
    </citation>
    <scope>NUCLEOTIDE SEQUENCE</scope>
</reference>
<sequence>MKSRVCFCRQWLFPILMLFSVQCFSLPDQSWHLVGKARFSFLWFKVYDARLLTPDGHYIDGQRPVRFEINYHLPVTSQQLVQLTHKEWGKQNLFHPAQAGWLEDLMFIWPEIQSGDTLVLEINAAGHSVFFYNGMALGTMENTDFGSHFLAIWLSEKSSNLLQRQQLLGY</sequence>
<accession>A0A2H9T6K3</accession>